<dbReference type="RefSeq" id="WP_104832268.1">
    <property type="nucleotide sequence ID" value="NZ_PJCH01000017.1"/>
</dbReference>
<dbReference type="InterPro" id="IPR000073">
    <property type="entry name" value="AB_hydrolase_1"/>
</dbReference>
<reference evidence="3 4" key="1">
    <citation type="submission" date="2017-12" db="EMBL/GenBank/DDBJ databases">
        <authorList>
            <person name="Hurst M.R.H."/>
        </authorList>
    </citation>
    <scope>NUCLEOTIDE SEQUENCE [LARGE SCALE GENOMIC DNA]</scope>
    <source>
        <strain evidence="3 4">SY-3-19</strain>
    </source>
</reference>
<gene>
    <name evidence="3" type="ORF">CW354_22105</name>
</gene>
<evidence type="ECO:0000313" key="4">
    <source>
        <dbReference type="Proteomes" id="UP000239504"/>
    </source>
</evidence>
<dbReference type="SUPFAM" id="SSF53474">
    <property type="entry name" value="alpha/beta-Hydrolases"/>
    <property type="match status" value="1"/>
</dbReference>
<evidence type="ECO:0000256" key="1">
    <source>
        <dbReference type="SAM" id="SignalP"/>
    </source>
</evidence>
<dbReference type="Gene3D" id="3.40.50.1820">
    <property type="entry name" value="alpha/beta hydrolase"/>
    <property type="match status" value="1"/>
</dbReference>
<dbReference type="Pfam" id="PF12697">
    <property type="entry name" value="Abhydrolase_6"/>
    <property type="match status" value="1"/>
</dbReference>
<feature type="chain" id="PRO_5015615020" description="AB hydrolase-1 domain-containing protein" evidence="1">
    <location>
        <begin position="30"/>
        <end position="375"/>
    </location>
</feature>
<comment type="caution">
    <text evidence="3">The sequence shown here is derived from an EMBL/GenBank/DDBJ whole genome shotgun (WGS) entry which is preliminary data.</text>
</comment>
<evidence type="ECO:0000313" key="3">
    <source>
        <dbReference type="EMBL" id="PQA85628.1"/>
    </source>
</evidence>
<feature type="signal peptide" evidence="1">
    <location>
        <begin position="1"/>
        <end position="29"/>
    </location>
</feature>
<feature type="domain" description="AB hydrolase-1" evidence="2">
    <location>
        <begin position="116"/>
        <end position="341"/>
    </location>
</feature>
<organism evidence="3 4">
    <name type="scientific">Hyphococcus luteus</name>
    <dbReference type="NCBI Taxonomy" id="2058213"/>
    <lineage>
        <taxon>Bacteria</taxon>
        <taxon>Pseudomonadati</taxon>
        <taxon>Pseudomonadota</taxon>
        <taxon>Alphaproteobacteria</taxon>
        <taxon>Parvularculales</taxon>
        <taxon>Parvularculaceae</taxon>
        <taxon>Hyphococcus</taxon>
    </lineage>
</organism>
<dbReference type="InterPro" id="IPR029058">
    <property type="entry name" value="AB_hydrolase_fold"/>
</dbReference>
<accession>A0A2S7JZJ9</accession>
<keyword evidence="1" id="KW-0732">Signal</keyword>
<sequence length="375" mass="41241">MTSGDHKHSLLLKFAAAALALSPIAPASAAEGDMVGGLARKTDRPLENMDGFSSDYGVAETSDGARLRTIITRPDGAGGRLHPLLFTQWVSCGSLEFRNGDNILASLAKNSGLALARVERASDGDSVGPACDDLDYDTEVAHYIEAFSQVLEDDRFDPSKVYLYGSSLGSTTAPLVAKALQDQGYNIAGVAVQGGGAETYYERMLTFDRHYLERRPADVAPEDIHDEMIARARFHYEYLIKDRHPDMIAKDSARMAAVRADILGLGETDHYGRPFAWHQQAAKRNFLAAWAALDAPVLVIFNEYDQFEARYGHQLITDMVNRLRPGTGTLVEQKGVGHSNYRYDDIVSAYPREGGEPVWAQTADVILNWLEDVQK</sequence>
<proteinExistence type="predicted"/>
<dbReference type="Proteomes" id="UP000239504">
    <property type="component" value="Unassembled WGS sequence"/>
</dbReference>
<evidence type="ECO:0000259" key="2">
    <source>
        <dbReference type="Pfam" id="PF12697"/>
    </source>
</evidence>
<dbReference type="AlphaFoldDB" id="A0A2S7JZJ9"/>
<dbReference type="OrthoDB" id="9809549at2"/>
<dbReference type="EMBL" id="PJCH01000017">
    <property type="protein sequence ID" value="PQA85628.1"/>
    <property type="molecule type" value="Genomic_DNA"/>
</dbReference>
<name>A0A2S7JZJ9_9PROT</name>
<keyword evidence="4" id="KW-1185">Reference proteome</keyword>
<protein>
    <recommendedName>
        <fullName evidence="2">AB hydrolase-1 domain-containing protein</fullName>
    </recommendedName>
</protein>